<dbReference type="Proteomes" id="UP000815325">
    <property type="component" value="Unassembled WGS sequence"/>
</dbReference>
<feature type="compositionally biased region" description="Pro residues" evidence="1">
    <location>
        <begin position="174"/>
        <end position="186"/>
    </location>
</feature>
<accession>A0ABQ7GJ21</accession>
<dbReference type="EMBL" id="MU069747">
    <property type="protein sequence ID" value="KAF5834596.1"/>
    <property type="molecule type" value="Genomic_DNA"/>
</dbReference>
<reference evidence="2" key="1">
    <citation type="submission" date="2017-08" db="EMBL/GenBank/DDBJ databases">
        <authorList>
            <person name="Polle J.E."/>
            <person name="Barry K."/>
            <person name="Cushman J."/>
            <person name="Schmutz J."/>
            <person name="Tran D."/>
            <person name="Hathwaick L.T."/>
            <person name="Yim W.C."/>
            <person name="Jenkins J."/>
            <person name="Mckie-Krisberg Z.M."/>
            <person name="Prochnik S."/>
            <person name="Lindquist E."/>
            <person name="Dockter R.B."/>
            <person name="Adam C."/>
            <person name="Molina H."/>
            <person name="Bunkerborg J."/>
            <person name="Jin E."/>
            <person name="Buchheim M."/>
            <person name="Magnuson J."/>
        </authorList>
    </citation>
    <scope>NUCLEOTIDE SEQUENCE</scope>
    <source>
        <strain evidence="2">CCAP 19/18</strain>
    </source>
</reference>
<feature type="region of interest" description="Disordered" evidence="1">
    <location>
        <begin position="173"/>
        <end position="192"/>
    </location>
</feature>
<gene>
    <name evidence="2" type="ORF">DUNSADRAFT_8679</name>
</gene>
<protein>
    <submittedName>
        <fullName evidence="2">Uncharacterized protein</fullName>
    </submittedName>
</protein>
<evidence type="ECO:0000256" key="1">
    <source>
        <dbReference type="SAM" id="MobiDB-lite"/>
    </source>
</evidence>
<name>A0ABQ7GJ21_DUNSA</name>
<comment type="caution">
    <text evidence="2">The sequence shown here is derived from an EMBL/GenBank/DDBJ whole genome shotgun (WGS) entry which is preliminary data.</text>
</comment>
<evidence type="ECO:0000313" key="3">
    <source>
        <dbReference type="Proteomes" id="UP000815325"/>
    </source>
</evidence>
<proteinExistence type="predicted"/>
<sequence length="249" mass="26109">MLPLPSGLSPDGVVPSLDAALQSICAEMARALFPRFAPLFIHHCLEELTAPGLFPQAHIAAITLLRSMMLQATASLSSTTSTSTTPSPEANANGCATGSAGEIDLGPGVINSLTNTSLLAPLVERTQTTIPEPMLTEGVAGVLQPGGSCCEARGRHHGWHVCPPRPPHCAHHPLPQPKQPTDPSAPPAVKGVCSQQTPQYQQQQRHQQQIVAAAAAAAAAANAVKVLCTWRAEHGHHSSSSLVPMQQWQ</sequence>
<organism evidence="2 3">
    <name type="scientific">Dunaliella salina</name>
    <name type="common">Green alga</name>
    <name type="synonym">Protococcus salinus</name>
    <dbReference type="NCBI Taxonomy" id="3046"/>
    <lineage>
        <taxon>Eukaryota</taxon>
        <taxon>Viridiplantae</taxon>
        <taxon>Chlorophyta</taxon>
        <taxon>core chlorophytes</taxon>
        <taxon>Chlorophyceae</taxon>
        <taxon>CS clade</taxon>
        <taxon>Chlamydomonadales</taxon>
        <taxon>Dunaliellaceae</taxon>
        <taxon>Dunaliella</taxon>
    </lineage>
</organism>
<evidence type="ECO:0000313" key="2">
    <source>
        <dbReference type="EMBL" id="KAF5834596.1"/>
    </source>
</evidence>
<keyword evidence="3" id="KW-1185">Reference proteome</keyword>